<sequence>MEFLVSFINRFTHGLYWDSLVILASRSEATRELFLDGSVILNRSQMTRTIPELAPASSNSHAAPAGGCLTDEGSQAHIHGGFSMESGFEPGTFRP</sequence>
<accession>A0A4Y2G168</accession>
<comment type="caution">
    <text evidence="1">The sequence shown here is derived from an EMBL/GenBank/DDBJ whole genome shotgun (WGS) entry which is preliminary data.</text>
</comment>
<organism evidence="1 2">
    <name type="scientific">Araneus ventricosus</name>
    <name type="common">Orbweaver spider</name>
    <name type="synonym">Epeira ventricosa</name>
    <dbReference type="NCBI Taxonomy" id="182803"/>
    <lineage>
        <taxon>Eukaryota</taxon>
        <taxon>Metazoa</taxon>
        <taxon>Ecdysozoa</taxon>
        <taxon>Arthropoda</taxon>
        <taxon>Chelicerata</taxon>
        <taxon>Arachnida</taxon>
        <taxon>Araneae</taxon>
        <taxon>Araneomorphae</taxon>
        <taxon>Entelegynae</taxon>
        <taxon>Araneoidea</taxon>
        <taxon>Araneidae</taxon>
        <taxon>Araneus</taxon>
    </lineage>
</organism>
<name>A0A4Y2G168_ARAVE</name>
<dbReference type="AlphaFoldDB" id="A0A4Y2G168"/>
<reference evidence="1 2" key="1">
    <citation type="journal article" date="2019" name="Sci. Rep.">
        <title>Orb-weaving spider Araneus ventricosus genome elucidates the spidroin gene catalogue.</title>
        <authorList>
            <person name="Kono N."/>
            <person name="Nakamura H."/>
            <person name="Ohtoshi R."/>
            <person name="Moran D.A.P."/>
            <person name="Shinohara A."/>
            <person name="Yoshida Y."/>
            <person name="Fujiwara M."/>
            <person name="Mori M."/>
            <person name="Tomita M."/>
            <person name="Arakawa K."/>
        </authorList>
    </citation>
    <scope>NUCLEOTIDE SEQUENCE [LARGE SCALE GENOMIC DNA]</scope>
</reference>
<dbReference type="Proteomes" id="UP000499080">
    <property type="component" value="Unassembled WGS sequence"/>
</dbReference>
<proteinExistence type="predicted"/>
<keyword evidence="2" id="KW-1185">Reference proteome</keyword>
<protein>
    <submittedName>
        <fullName evidence="1">Uncharacterized protein</fullName>
    </submittedName>
</protein>
<evidence type="ECO:0000313" key="1">
    <source>
        <dbReference type="EMBL" id="GBM47017.1"/>
    </source>
</evidence>
<gene>
    <name evidence="1" type="ORF">AVEN_152793_1</name>
</gene>
<dbReference type="EMBL" id="BGPR01001162">
    <property type="protein sequence ID" value="GBM47017.1"/>
    <property type="molecule type" value="Genomic_DNA"/>
</dbReference>
<evidence type="ECO:0000313" key="2">
    <source>
        <dbReference type="Proteomes" id="UP000499080"/>
    </source>
</evidence>